<dbReference type="EMBL" id="JAGIXG020000054">
    <property type="protein sequence ID" value="KAI6778999.1"/>
    <property type="molecule type" value="Genomic_DNA"/>
</dbReference>
<dbReference type="GO" id="GO:0016538">
    <property type="term" value="F:cyclin-dependent protein serine/threonine kinase regulator activity"/>
    <property type="evidence" value="ECO:0007669"/>
    <property type="project" value="InterPro"/>
</dbReference>
<accession>A0A9Q0BCD6</accession>
<evidence type="ECO:0000313" key="6">
    <source>
        <dbReference type="EMBL" id="KAI6778999.1"/>
    </source>
</evidence>
<dbReference type="Gene3D" id="1.10.472.10">
    <property type="entry name" value="Cyclin-like"/>
    <property type="match status" value="1"/>
</dbReference>
<keyword evidence="6" id="KW-0418">Kinase</keyword>
<dbReference type="AlphaFoldDB" id="A0A9Q0BCD6"/>
<comment type="caution">
    <text evidence="6">The sequence shown here is derived from an EMBL/GenBank/DDBJ whole genome shotgun (WGS) entry which is preliminary data.</text>
</comment>
<dbReference type="GeneID" id="75830981"/>
<dbReference type="InterPro" id="IPR006671">
    <property type="entry name" value="Cyclin_N"/>
</dbReference>
<reference evidence="6" key="2">
    <citation type="submission" date="2022-07" db="EMBL/GenBank/DDBJ databases">
        <authorList>
            <person name="Goncalves M.F.M."/>
            <person name="Hilario S."/>
            <person name="Van De Peer Y."/>
            <person name="Esteves A.C."/>
            <person name="Alves A."/>
        </authorList>
    </citation>
    <scope>NUCLEOTIDE SEQUENCE</scope>
    <source>
        <strain evidence="6">MUM 19.33</strain>
    </source>
</reference>
<protein>
    <recommendedName>
        <fullName evidence="2">RNA polymerase II holoenzyme cyclin-like subunit</fullName>
    </recommendedName>
</protein>
<feature type="compositionally biased region" description="Low complexity" evidence="4">
    <location>
        <begin position="319"/>
        <end position="336"/>
    </location>
</feature>
<feature type="domain" description="Cyclin-like" evidence="5">
    <location>
        <begin position="55"/>
        <end position="153"/>
    </location>
</feature>
<dbReference type="GO" id="GO:0006357">
    <property type="term" value="P:regulation of transcription by RNA polymerase II"/>
    <property type="evidence" value="ECO:0007669"/>
    <property type="project" value="InterPro"/>
</dbReference>
<feature type="region of interest" description="Disordered" evidence="4">
    <location>
        <begin position="372"/>
        <end position="435"/>
    </location>
</feature>
<dbReference type="SMART" id="SM00385">
    <property type="entry name" value="CYCLIN"/>
    <property type="match status" value="1"/>
</dbReference>
<reference evidence="6" key="1">
    <citation type="journal article" date="2021" name="J Fungi (Basel)">
        <title>Genomic and Metabolomic Analyses of the Marine Fungus Emericellopsis cladophorae: Insights into Saltwater Adaptability Mechanisms and Its Biosynthetic Potential.</title>
        <authorList>
            <person name="Goncalves M.F.M."/>
            <person name="Hilario S."/>
            <person name="Van de Peer Y."/>
            <person name="Esteves A.C."/>
            <person name="Alves A."/>
        </authorList>
    </citation>
    <scope>NUCLEOTIDE SEQUENCE</scope>
    <source>
        <strain evidence="6">MUM 19.33</strain>
    </source>
</reference>
<dbReference type="RefSeq" id="XP_051359855.1">
    <property type="nucleotide sequence ID" value="XM_051509078.1"/>
</dbReference>
<dbReference type="InterPro" id="IPR013763">
    <property type="entry name" value="Cyclin-like_dom"/>
</dbReference>
<organism evidence="6 7">
    <name type="scientific">Emericellopsis cladophorae</name>
    <dbReference type="NCBI Taxonomy" id="2686198"/>
    <lineage>
        <taxon>Eukaryota</taxon>
        <taxon>Fungi</taxon>
        <taxon>Dikarya</taxon>
        <taxon>Ascomycota</taxon>
        <taxon>Pezizomycotina</taxon>
        <taxon>Sordariomycetes</taxon>
        <taxon>Hypocreomycetidae</taxon>
        <taxon>Hypocreales</taxon>
        <taxon>Bionectriaceae</taxon>
        <taxon>Emericellopsis</taxon>
    </lineage>
</organism>
<feature type="compositionally biased region" description="Gly residues" evidence="4">
    <location>
        <begin position="415"/>
        <end position="425"/>
    </location>
</feature>
<comment type="similarity">
    <text evidence="1">Belongs to the cyclin family. Cyclin C subfamily.</text>
</comment>
<dbReference type="InterPro" id="IPR036915">
    <property type="entry name" value="Cyclin-like_sf"/>
</dbReference>
<dbReference type="Pfam" id="PF00134">
    <property type="entry name" value="Cyclin_N"/>
    <property type="match status" value="1"/>
</dbReference>
<evidence type="ECO:0000256" key="3">
    <source>
        <dbReference type="RuleBase" id="RU000383"/>
    </source>
</evidence>
<evidence type="ECO:0000259" key="5">
    <source>
        <dbReference type="SMART" id="SM00385"/>
    </source>
</evidence>
<feature type="region of interest" description="Disordered" evidence="4">
    <location>
        <begin position="312"/>
        <end position="343"/>
    </location>
</feature>
<name>A0A9Q0BCD6_9HYPO</name>
<evidence type="ECO:0000313" key="7">
    <source>
        <dbReference type="Proteomes" id="UP001055219"/>
    </source>
</evidence>
<proteinExistence type="inferred from homology"/>
<keyword evidence="7" id="KW-1185">Reference proteome</keyword>
<feature type="region of interest" description="Disordered" evidence="4">
    <location>
        <begin position="1"/>
        <end position="30"/>
    </location>
</feature>
<dbReference type="SUPFAM" id="SSF47954">
    <property type="entry name" value="Cyclin-like"/>
    <property type="match status" value="2"/>
</dbReference>
<dbReference type="GO" id="GO:0016301">
    <property type="term" value="F:kinase activity"/>
    <property type="evidence" value="ECO:0007669"/>
    <property type="project" value="UniProtKB-KW"/>
</dbReference>
<evidence type="ECO:0000256" key="2">
    <source>
        <dbReference type="ARBA" id="ARBA00014912"/>
    </source>
</evidence>
<dbReference type="OrthoDB" id="4951845at2759"/>
<gene>
    <name evidence="6" type="ORF">J7T54_004493</name>
</gene>
<feature type="compositionally biased region" description="Basic residues" evidence="4">
    <location>
        <begin position="426"/>
        <end position="435"/>
    </location>
</feature>
<dbReference type="Proteomes" id="UP001055219">
    <property type="component" value="Unassembled WGS sequence"/>
</dbReference>
<sequence>MPPPTERQSNGDHAKPVKVGPHPGHIRSSNQYTPDAIIRSLVSSREDTHRLQGVSLLNSVRTHLQLPVRTFATSCVYFHRFRLSFRDADYSYQDAAMASLFVACKVEDTIKKSREILAAAYNIKNPDKPLAPDDKVFEGPSKVIIGLERLILETIGFDFRTRYPQKLLVKTIRHVLARDDPTGQPFFATAYAMSIDMYKTFIPIKRTTFSMVMAIVELTARLLGGDPATVERAIDFGQSKRQYSRPAIMETILDLLDLYIQHPKSTRLGTQFDIQLLMDIKIKLNRDLEGKDMPRHLSPYCPRCEATPSVMNGEDASNAYTPSVTSPATPASSGTSLKPKGQDSTMRFVFDPEAAGAERDTVRTYFTEEFEEYEVEVDEPIPPPPQHPTGPSHRDDGGGYRGRGRSRGRGRGGDRWGGPYDGFRGGRGRGRGGHR</sequence>
<evidence type="ECO:0000256" key="4">
    <source>
        <dbReference type="SAM" id="MobiDB-lite"/>
    </source>
</evidence>
<dbReference type="PANTHER" id="PTHR10026">
    <property type="entry name" value="CYCLIN"/>
    <property type="match status" value="1"/>
</dbReference>
<keyword evidence="6" id="KW-0808">Transferase</keyword>
<keyword evidence="3" id="KW-0195">Cyclin</keyword>
<dbReference type="InterPro" id="IPR043198">
    <property type="entry name" value="Cyclin/Ssn8"/>
</dbReference>
<evidence type="ECO:0000256" key="1">
    <source>
        <dbReference type="ARBA" id="ARBA00008638"/>
    </source>
</evidence>